<sequence>MRRFFESKEHVMSYEEKCSAYEVSILSLIGIVISHAVPKAAIKRPIGPVLSLDRQRERLRSEIFQ</sequence>
<evidence type="ECO:0000313" key="1">
    <source>
        <dbReference type="EMBL" id="GAA3946878.1"/>
    </source>
</evidence>
<accession>A0ABP7NGU9</accession>
<dbReference type="EMBL" id="BAABBO010000001">
    <property type="protein sequence ID" value="GAA3946878.1"/>
    <property type="molecule type" value="Genomic_DNA"/>
</dbReference>
<evidence type="ECO:0000313" key="2">
    <source>
        <dbReference type="Proteomes" id="UP001501337"/>
    </source>
</evidence>
<gene>
    <name evidence="1" type="ORF">GCM10022278_02550</name>
</gene>
<comment type="caution">
    <text evidence="1">The sequence shown here is derived from an EMBL/GenBank/DDBJ whole genome shotgun (WGS) entry which is preliminary data.</text>
</comment>
<proteinExistence type="predicted"/>
<name>A0ABP7NGU9_9GAMM</name>
<reference evidence="2" key="1">
    <citation type="journal article" date="2019" name="Int. J. Syst. Evol. Microbiol.">
        <title>The Global Catalogue of Microorganisms (GCM) 10K type strain sequencing project: providing services to taxonomists for standard genome sequencing and annotation.</title>
        <authorList>
            <consortium name="The Broad Institute Genomics Platform"/>
            <consortium name="The Broad Institute Genome Sequencing Center for Infectious Disease"/>
            <person name="Wu L."/>
            <person name="Ma J."/>
        </authorList>
    </citation>
    <scope>NUCLEOTIDE SEQUENCE [LARGE SCALE GENOMIC DNA]</scope>
    <source>
        <strain evidence="2">JCM 17555</strain>
    </source>
</reference>
<dbReference type="Proteomes" id="UP001501337">
    <property type="component" value="Unassembled WGS sequence"/>
</dbReference>
<organism evidence="1 2">
    <name type="scientific">Allohahella marinimesophila</name>
    <dbReference type="NCBI Taxonomy" id="1054972"/>
    <lineage>
        <taxon>Bacteria</taxon>
        <taxon>Pseudomonadati</taxon>
        <taxon>Pseudomonadota</taxon>
        <taxon>Gammaproteobacteria</taxon>
        <taxon>Oceanospirillales</taxon>
        <taxon>Hahellaceae</taxon>
        <taxon>Allohahella</taxon>
    </lineage>
</organism>
<keyword evidence="2" id="KW-1185">Reference proteome</keyword>
<protein>
    <submittedName>
        <fullName evidence="1">Uncharacterized protein</fullName>
    </submittedName>
</protein>